<evidence type="ECO:0000313" key="3">
    <source>
        <dbReference type="Proteomes" id="UP000290378"/>
    </source>
</evidence>
<dbReference type="GO" id="GO:0006047">
    <property type="term" value="P:UDP-N-acetylglucosamine metabolic process"/>
    <property type="evidence" value="ECO:0007669"/>
    <property type="project" value="InterPro"/>
</dbReference>
<dbReference type="NCBIfam" id="TIGR03568">
    <property type="entry name" value="NeuC_NnaA"/>
    <property type="match status" value="1"/>
</dbReference>
<keyword evidence="3" id="KW-1185">Reference proteome</keyword>
<reference evidence="2 3" key="1">
    <citation type="submission" date="2017-09" db="EMBL/GenBank/DDBJ databases">
        <title>Genomics of the genus Arcobacter.</title>
        <authorList>
            <person name="Perez-Cataluna A."/>
            <person name="Figueras M.J."/>
            <person name="Salas-Masso N."/>
        </authorList>
    </citation>
    <scope>NUCLEOTIDE SEQUENCE [LARGE SCALE GENOMIC DNA]</scope>
    <source>
        <strain evidence="2 3">CECT 7834</strain>
    </source>
</reference>
<dbReference type="SUPFAM" id="SSF53756">
    <property type="entry name" value="UDP-Glycosyltransferase/glycogen phosphorylase"/>
    <property type="match status" value="1"/>
</dbReference>
<dbReference type="Pfam" id="PF02350">
    <property type="entry name" value="Epimerase_2"/>
    <property type="match status" value="1"/>
</dbReference>
<comment type="caution">
    <text evidence="2">The sequence shown here is derived from an EMBL/GenBank/DDBJ whole genome shotgun (WGS) entry which is preliminary data.</text>
</comment>
<gene>
    <name evidence="2" type="primary">neuC</name>
    <name evidence="2" type="ORF">CP963_00355</name>
</gene>
<dbReference type="InterPro" id="IPR003331">
    <property type="entry name" value="UDP_GlcNAc_Epimerase_2_dom"/>
</dbReference>
<evidence type="ECO:0000259" key="1">
    <source>
        <dbReference type="Pfam" id="PF02350"/>
    </source>
</evidence>
<evidence type="ECO:0000313" key="2">
    <source>
        <dbReference type="EMBL" id="RXI43057.1"/>
    </source>
</evidence>
<sequence>MMKILGITSIRSDYDLLSSLYTKLHEDHEIELKLLVSGAHLSKNFGFSKKQIESDNLDILLEIETLISSDTPKSRLKTASILLQNSIDVVSFFNPDLILYAGDREDVIIGGLLSMYLNIPSIHFYGGDHEKDMGNDTYIRHATSKLSSLHFVSNEMHKKRLISLGESEKRIFNIGSISLDRLFKYNKLNIQEILSRNIPLNYALMIFHPMENEDSKMIFKEILSILKEKKIFTIVSYPNSDPNHQGIIELIEEFINYKDEFYFYKNLSRDVYLTIFNNCQFIIGNSSAGIYEAATLKKFAVNVGLRQKDRLKSDNIIYCSSNKTDIEDAINFVINPNNKNILDNVVNPFGDGHSSEKAYLLIKKIDFKNFLIKDEDPLELINE</sequence>
<dbReference type="AlphaFoldDB" id="A0AA94FGS8"/>
<proteinExistence type="predicted"/>
<name>A0AA94FGS8_9BACT</name>
<dbReference type="PANTHER" id="PTHR43174">
    <property type="entry name" value="UDP-N-ACETYLGLUCOSAMINE 2-EPIMERASE"/>
    <property type="match status" value="1"/>
</dbReference>
<dbReference type="InterPro" id="IPR020004">
    <property type="entry name" value="UDP-GlcNAc_Epase"/>
</dbReference>
<protein>
    <submittedName>
        <fullName evidence="2">UDP-N-acetylglucosamine 2-epimerase (Hydrolyzing)</fullName>
    </submittedName>
</protein>
<dbReference type="GO" id="GO:0004553">
    <property type="term" value="F:hydrolase activity, hydrolyzing O-glycosyl compounds"/>
    <property type="evidence" value="ECO:0007669"/>
    <property type="project" value="InterPro"/>
</dbReference>
<dbReference type="InterPro" id="IPR029767">
    <property type="entry name" value="WecB-like"/>
</dbReference>
<dbReference type="EMBL" id="NXII01000001">
    <property type="protein sequence ID" value="RXI43057.1"/>
    <property type="molecule type" value="Genomic_DNA"/>
</dbReference>
<organism evidence="2 3">
    <name type="scientific">Arcobacter cloacae</name>
    <dbReference type="NCBI Taxonomy" id="1054034"/>
    <lineage>
        <taxon>Bacteria</taxon>
        <taxon>Pseudomonadati</taxon>
        <taxon>Campylobacterota</taxon>
        <taxon>Epsilonproteobacteria</taxon>
        <taxon>Campylobacterales</taxon>
        <taxon>Arcobacteraceae</taxon>
        <taxon>Arcobacter</taxon>
    </lineage>
</organism>
<dbReference type="PANTHER" id="PTHR43174:SF3">
    <property type="entry name" value="UDP-N-ACETYLGLUCOSAMINE 2-EPIMERASE"/>
    <property type="match status" value="1"/>
</dbReference>
<dbReference type="Gene3D" id="3.40.50.2000">
    <property type="entry name" value="Glycogen Phosphorylase B"/>
    <property type="match status" value="2"/>
</dbReference>
<feature type="domain" description="UDP-N-acetylglucosamine 2-epimerase" evidence="1">
    <location>
        <begin position="23"/>
        <end position="360"/>
    </location>
</feature>
<dbReference type="Proteomes" id="UP000290378">
    <property type="component" value="Unassembled WGS sequence"/>
</dbReference>
<accession>A0AA94FGS8</accession>